<gene>
    <name evidence="1" type="ORF">CC84DRAFT_179746</name>
</gene>
<dbReference type="GeneID" id="28768959"/>
<sequence>MHLCELTSFLACDLATGRSSSRRYTPATVASSIAPTLIANRLCARTGTDCSTGYIRCRNKFREHVCMEKGCKLNQVGILLAYVPADTVADYFSPKSISTSKHRTLLCASEIVDPCANVVFKSIRNQRMLWHLNDN</sequence>
<evidence type="ECO:0000313" key="2">
    <source>
        <dbReference type="Proteomes" id="UP000077069"/>
    </source>
</evidence>
<proteinExistence type="predicted"/>
<dbReference type="RefSeq" id="XP_018043447.1">
    <property type="nucleotide sequence ID" value="XM_018185473.1"/>
</dbReference>
<organism evidence="1 2">
    <name type="scientific">Paraphaeosphaeria sporulosa</name>
    <dbReference type="NCBI Taxonomy" id="1460663"/>
    <lineage>
        <taxon>Eukaryota</taxon>
        <taxon>Fungi</taxon>
        <taxon>Dikarya</taxon>
        <taxon>Ascomycota</taxon>
        <taxon>Pezizomycotina</taxon>
        <taxon>Dothideomycetes</taxon>
        <taxon>Pleosporomycetidae</taxon>
        <taxon>Pleosporales</taxon>
        <taxon>Massarineae</taxon>
        <taxon>Didymosphaeriaceae</taxon>
        <taxon>Paraphaeosphaeria</taxon>
    </lineage>
</organism>
<evidence type="ECO:0000313" key="1">
    <source>
        <dbReference type="EMBL" id="OAG13082.1"/>
    </source>
</evidence>
<dbReference type="AlphaFoldDB" id="A0A177D1N0"/>
<dbReference type="InParanoid" id="A0A177D1N0"/>
<name>A0A177D1N0_9PLEO</name>
<dbReference type="EMBL" id="KV441548">
    <property type="protein sequence ID" value="OAG13082.1"/>
    <property type="molecule type" value="Genomic_DNA"/>
</dbReference>
<protein>
    <submittedName>
        <fullName evidence="1">Uncharacterized protein</fullName>
    </submittedName>
</protein>
<keyword evidence="2" id="KW-1185">Reference proteome</keyword>
<reference evidence="1 2" key="1">
    <citation type="submission" date="2016-05" db="EMBL/GenBank/DDBJ databases">
        <title>Comparative analysis of secretome profiles of manganese(II)-oxidizing ascomycete fungi.</title>
        <authorList>
            <consortium name="DOE Joint Genome Institute"/>
            <person name="Zeiner C.A."/>
            <person name="Purvine S.O."/>
            <person name="Zink E.M."/>
            <person name="Wu S."/>
            <person name="Pasa-Tolic L."/>
            <person name="Chaput D.L."/>
            <person name="Haridas S."/>
            <person name="Grigoriev I.V."/>
            <person name="Santelli C.M."/>
            <person name="Hansel C.M."/>
        </authorList>
    </citation>
    <scope>NUCLEOTIDE SEQUENCE [LARGE SCALE GENOMIC DNA]</scope>
    <source>
        <strain evidence="1 2">AP3s5-JAC2a</strain>
    </source>
</reference>
<dbReference type="Proteomes" id="UP000077069">
    <property type="component" value="Unassembled WGS sequence"/>
</dbReference>
<accession>A0A177D1N0</accession>